<evidence type="ECO:0000256" key="1">
    <source>
        <dbReference type="SAM" id="SignalP"/>
    </source>
</evidence>
<reference evidence="2" key="2">
    <citation type="submission" date="2020-06" db="EMBL/GenBank/DDBJ databases">
        <title>Helianthus annuus Genome sequencing and assembly Release 2.</title>
        <authorList>
            <person name="Gouzy J."/>
            <person name="Langlade N."/>
            <person name="Munos S."/>
        </authorList>
    </citation>
    <scope>NUCLEOTIDE SEQUENCE</scope>
    <source>
        <tissue evidence="2">Leaves</tissue>
    </source>
</reference>
<keyword evidence="1" id="KW-0732">Signal</keyword>
<reference evidence="2" key="1">
    <citation type="journal article" date="2017" name="Nature">
        <title>The sunflower genome provides insights into oil metabolism, flowering and Asterid evolution.</title>
        <authorList>
            <person name="Badouin H."/>
            <person name="Gouzy J."/>
            <person name="Grassa C.J."/>
            <person name="Murat F."/>
            <person name="Staton S.E."/>
            <person name="Cottret L."/>
            <person name="Lelandais-Briere C."/>
            <person name="Owens G.L."/>
            <person name="Carrere S."/>
            <person name="Mayjonade B."/>
            <person name="Legrand L."/>
            <person name="Gill N."/>
            <person name="Kane N.C."/>
            <person name="Bowers J.E."/>
            <person name="Hubner S."/>
            <person name="Bellec A."/>
            <person name="Berard A."/>
            <person name="Berges H."/>
            <person name="Blanchet N."/>
            <person name="Boniface M.C."/>
            <person name="Brunel D."/>
            <person name="Catrice O."/>
            <person name="Chaidir N."/>
            <person name="Claudel C."/>
            <person name="Donnadieu C."/>
            <person name="Faraut T."/>
            <person name="Fievet G."/>
            <person name="Helmstetter N."/>
            <person name="King M."/>
            <person name="Knapp S.J."/>
            <person name="Lai Z."/>
            <person name="Le Paslier M.C."/>
            <person name="Lippi Y."/>
            <person name="Lorenzon L."/>
            <person name="Mandel J.R."/>
            <person name="Marage G."/>
            <person name="Marchand G."/>
            <person name="Marquand E."/>
            <person name="Bret-Mestries E."/>
            <person name="Morien E."/>
            <person name="Nambeesan S."/>
            <person name="Nguyen T."/>
            <person name="Pegot-Espagnet P."/>
            <person name="Pouilly N."/>
            <person name="Raftis F."/>
            <person name="Sallet E."/>
            <person name="Schiex T."/>
            <person name="Thomas J."/>
            <person name="Vandecasteele C."/>
            <person name="Vares D."/>
            <person name="Vear F."/>
            <person name="Vautrin S."/>
            <person name="Crespi M."/>
            <person name="Mangin B."/>
            <person name="Burke J.M."/>
            <person name="Salse J."/>
            <person name="Munos S."/>
            <person name="Vincourt P."/>
            <person name="Rieseberg L.H."/>
            <person name="Langlade N.B."/>
        </authorList>
    </citation>
    <scope>NUCLEOTIDE SEQUENCE</scope>
    <source>
        <tissue evidence="2">Leaves</tissue>
    </source>
</reference>
<comment type="caution">
    <text evidence="2">The sequence shown here is derived from an EMBL/GenBank/DDBJ whole genome shotgun (WGS) entry which is preliminary data.</text>
</comment>
<name>A0A9K3JHZ8_HELAN</name>
<evidence type="ECO:0000313" key="3">
    <source>
        <dbReference type="Proteomes" id="UP000215914"/>
    </source>
</evidence>
<feature type="chain" id="PRO_5039954031" evidence="1">
    <location>
        <begin position="21"/>
        <end position="67"/>
    </location>
</feature>
<gene>
    <name evidence="2" type="ORF">HanXRQr2_Chr03g0124331</name>
</gene>
<feature type="signal peptide" evidence="1">
    <location>
        <begin position="1"/>
        <end position="20"/>
    </location>
</feature>
<evidence type="ECO:0000313" key="2">
    <source>
        <dbReference type="EMBL" id="KAF5815550.1"/>
    </source>
</evidence>
<dbReference type="Gramene" id="mRNA:HanXRQr2_Chr03g0124331">
    <property type="protein sequence ID" value="CDS:HanXRQr2_Chr03g0124331.1"/>
    <property type="gene ID" value="HanXRQr2_Chr03g0124331"/>
</dbReference>
<protein>
    <submittedName>
        <fullName evidence="2">Uncharacterized protein</fullName>
    </submittedName>
</protein>
<keyword evidence="3" id="KW-1185">Reference proteome</keyword>
<dbReference type="AlphaFoldDB" id="A0A9K3JHZ8"/>
<accession>A0A9K3JHZ8</accession>
<sequence length="67" mass="7658">MYLFLRLHLTLLHLIGPYSRFHVLHVNPKTVHKVLIEPDPSHSIYLELFSLANLSKLHLSCGVEGKA</sequence>
<dbReference type="EMBL" id="MNCJ02000318">
    <property type="protein sequence ID" value="KAF5815550.1"/>
    <property type="molecule type" value="Genomic_DNA"/>
</dbReference>
<proteinExistence type="predicted"/>
<organism evidence="2 3">
    <name type="scientific">Helianthus annuus</name>
    <name type="common">Common sunflower</name>
    <dbReference type="NCBI Taxonomy" id="4232"/>
    <lineage>
        <taxon>Eukaryota</taxon>
        <taxon>Viridiplantae</taxon>
        <taxon>Streptophyta</taxon>
        <taxon>Embryophyta</taxon>
        <taxon>Tracheophyta</taxon>
        <taxon>Spermatophyta</taxon>
        <taxon>Magnoliopsida</taxon>
        <taxon>eudicotyledons</taxon>
        <taxon>Gunneridae</taxon>
        <taxon>Pentapetalae</taxon>
        <taxon>asterids</taxon>
        <taxon>campanulids</taxon>
        <taxon>Asterales</taxon>
        <taxon>Asteraceae</taxon>
        <taxon>Asteroideae</taxon>
        <taxon>Heliantheae alliance</taxon>
        <taxon>Heliantheae</taxon>
        <taxon>Helianthus</taxon>
    </lineage>
</organism>
<dbReference type="Proteomes" id="UP000215914">
    <property type="component" value="Unassembled WGS sequence"/>
</dbReference>